<organism evidence="1">
    <name type="scientific">Haptolina ericina</name>
    <dbReference type="NCBI Taxonomy" id="156174"/>
    <lineage>
        <taxon>Eukaryota</taxon>
        <taxon>Haptista</taxon>
        <taxon>Haptophyta</taxon>
        <taxon>Prymnesiophyceae</taxon>
        <taxon>Prymnesiales</taxon>
        <taxon>Prymnesiaceae</taxon>
        <taxon>Haptolina</taxon>
    </lineage>
</organism>
<evidence type="ECO:0000313" key="1">
    <source>
        <dbReference type="EMBL" id="CAE0122022.1"/>
    </source>
</evidence>
<protein>
    <submittedName>
        <fullName evidence="1">Uncharacterized protein</fullName>
    </submittedName>
</protein>
<dbReference type="AlphaFoldDB" id="A0A6T9ISK0"/>
<dbReference type="EMBL" id="HBHX01040937">
    <property type="protein sequence ID" value="CAE0122022.1"/>
    <property type="molecule type" value="Transcribed_RNA"/>
</dbReference>
<name>A0A6T9ISK0_9EUKA</name>
<sequence>MIIAMMGKTFDKFWEAAREQAATQFAKTVQDWEDQTEMPAPFLLLALPSSLFDSLRAMYACSRNCINGTLAYTMRQSTHKQLHDELDLLPCLSPRMQQKVYHVRRVELANLKEKVTEELLEKFGQYDSTAELIDQAVKFLASKIDTQRAVPRSNLGQHLEGSSSTFDDTCA</sequence>
<gene>
    <name evidence="1" type="ORF">HERI1096_LOCUS22723</name>
</gene>
<accession>A0A6T9ISK0</accession>
<proteinExistence type="predicted"/>
<reference evidence="1" key="1">
    <citation type="submission" date="2021-01" db="EMBL/GenBank/DDBJ databases">
        <authorList>
            <person name="Corre E."/>
            <person name="Pelletier E."/>
            <person name="Niang G."/>
            <person name="Scheremetjew M."/>
            <person name="Finn R."/>
            <person name="Kale V."/>
            <person name="Holt S."/>
            <person name="Cochrane G."/>
            <person name="Meng A."/>
            <person name="Brown T."/>
            <person name="Cohen L."/>
        </authorList>
    </citation>
    <scope>NUCLEOTIDE SEQUENCE</scope>
    <source>
        <strain evidence="1">CCMP281</strain>
    </source>
</reference>